<name>A0A7I8C3M6_9BURK</name>
<keyword evidence="1" id="KW-0175">Coiled coil</keyword>
<dbReference type="AlphaFoldDB" id="A0A7I8C3M6"/>
<dbReference type="InterPro" id="IPR023220">
    <property type="entry name" value="T4SS_VirB5-domain"/>
</dbReference>
<evidence type="ECO:0000256" key="1">
    <source>
        <dbReference type="SAM" id="Coils"/>
    </source>
</evidence>
<dbReference type="KEGG" id="plad:PPGU16_84800"/>
<evidence type="ECO:0000256" key="2">
    <source>
        <dbReference type="SAM" id="SignalP"/>
    </source>
</evidence>
<dbReference type="Gene3D" id="1.20.58.430">
    <property type="entry name" value="Type IV secretion system, VirB5-domain"/>
    <property type="match status" value="1"/>
</dbReference>
<sequence>MKSFKSLIRAALAALVLLGAANAAHAQIPTTDIAAAAQRALAIDNAIQQLTQMKAQVQSLTGNWNVGVVLNDPALHSYLPDQWESIYNKAKSGSLNGISSATLQIMQQEGLTNGATSGQQRLNSTLATNKAMAQASYDQTIARLQNIQSLMQQSNLAQTAAEKQDLNNRLQAELAMVQNEQTRLNMMTSLQNAEVQLAQRQAHIANKNALLGLDANGNLLPSSSRQGCGIPTDICN</sequence>
<feature type="coiled-coil region" evidence="1">
    <location>
        <begin position="156"/>
        <end position="187"/>
    </location>
</feature>
<feature type="chain" id="PRO_5029755735" evidence="2">
    <location>
        <begin position="27"/>
        <end position="236"/>
    </location>
</feature>
<dbReference type="RefSeq" id="WP_180727767.1">
    <property type="nucleotide sequence ID" value="NZ_AP023178.1"/>
</dbReference>
<keyword evidence="3" id="KW-0614">Plasmid</keyword>
<reference evidence="3 4" key="1">
    <citation type="journal article" date="2020" name="Genes (Basel)">
        <title>Genomic Comparison of Insect Gut Symbionts from Divergent Burkholderia Subclades.</title>
        <authorList>
            <person name="Takeshita K."/>
            <person name="Kikuchi Y."/>
        </authorList>
    </citation>
    <scope>NUCLEOTIDE SEQUENCE [LARGE SCALE GENOMIC DNA]</scope>
    <source>
        <strain evidence="3 4">PGU16</strain>
        <plasmid evidence="3 4">PPGU16_p3</plasmid>
    </source>
</reference>
<dbReference type="EMBL" id="AP023178">
    <property type="protein sequence ID" value="BCF95413.1"/>
    <property type="molecule type" value="Genomic_DNA"/>
</dbReference>
<geneLocation type="plasmid" evidence="3 4">
    <name>PPGU16_p3</name>
</geneLocation>
<dbReference type="CDD" id="cd14262">
    <property type="entry name" value="VirB5_like"/>
    <property type="match status" value="1"/>
</dbReference>
<evidence type="ECO:0000313" key="4">
    <source>
        <dbReference type="Proteomes" id="UP000510888"/>
    </source>
</evidence>
<evidence type="ECO:0000313" key="3">
    <source>
        <dbReference type="EMBL" id="BCF95413.1"/>
    </source>
</evidence>
<gene>
    <name evidence="3" type="ORF">PPGU16_84800</name>
</gene>
<dbReference type="Proteomes" id="UP000510888">
    <property type="component" value="Plasmid PPGU16_p3"/>
</dbReference>
<dbReference type="Pfam" id="PF07996">
    <property type="entry name" value="T4SS"/>
    <property type="match status" value="1"/>
</dbReference>
<protein>
    <submittedName>
        <fullName evidence="3">P-type DNA transfer protein VirB5</fullName>
    </submittedName>
</protein>
<accession>A0A7I8C3M6</accession>
<proteinExistence type="predicted"/>
<organism evidence="3 4">
    <name type="scientific">Paraburkholderia largidicola</name>
    <dbReference type="NCBI Taxonomy" id="3014751"/>
    <lineage>
        <taxon>Bacteria</taxon>
        <taxon>Pseudomonadati</taxon>
        <taxon>Pseudomonadota</taxon>
        <taxon>Betaproteobacteria</taxon>
        <taxon>Burkholderiales</taxon>
        <taxon>Burkholderiaceae</taxon>
        <taxon>Paraburkholderia</taxon>
    </lineage>
</organism>
<keyword evidence="4" id="KW-1185">Reference proteome</keyword>
<feature type="signal peptide" evidence="2">
    <location>
        <begin position="1"/>
        <end position="26"/>
    </location>
</feature>
<keyword evidence="2" id="KW-0732">Signal</keyword>
<dbReference type="SUPFAM" id="SSF101082">
    <property type="entry name" value="Typo IV secretion system protein TraC"/>
    <property type="match status" value="1"/>
</dbReference>
<dbReference type="InterPro" id="IPR014158">
    <property type="entry name" value="T4SS_VirB5"/>
</dbReference>